<dbReference type="InterPro" id="IPR058245">
    <property type="entry name" value="NreC/VraR/RcsB-like_REC"/>
</dbReference>
<reference evidence="4 5" key="1">
    <citation type="submission" date="2022-06" db="EMBL/GenBank/DDBJ databases">
        <title>Sequencing the genomes of 1000 actinobacteria strains.</title>
        <authorList>
            <person name="Klenk H.-P."/>
        </authorList>
    </citation>
    <scope>NUCLEOTIDE SEQUENCE [LARGE SCALE GENOMIC DNA]</scope>
    <source>
        <strain evidence="4 5">DSM 44170</strain>
    </source>
</reference>
<dbReference type="PANTHER" id="PTHR43214">
    <property type="entry name" value="TWO-COMPONENT RESPONSE REGULATOR"/>
    <property type="match status" value="1"/>
</dbReference>
<comment type="caution">
    <text evidence="4">The sequence shown here is derived from an EMBL/GenBank/DDBJ whole genome shotgun (WGS) entry which is preliminary data.</text>
</comment>
<evidence type="ECO:0000256" key="2">
    <source>
        <dbReference type="PROSITE-ProRule" id="PRU00169"/>
    </source>
</evidence>
<dbReference type="InterPro" id="IPR039420">
    <property type="entry name" value="WalR-like"/>
</dbReference>
<dbReference type="PROSITE" id="PS50110">
    <property type="entry name" value="RESPONSE_REGULATORY"/>
    <property type="match status" value="1"/>
</dbReference>
<evidence type="ECO:0000313" key="4">
    <source>
        <dbReference type="EMBL" id="MCP2347515.1"/>
    </source>
</evidence>
<proteinExistence type="predicted"/>
<feature type="modified residue" description="4-aspartylphosphate" evidence="2">
    <location>
        <position position="66"/>
    </location>
</feature>
<keyword evidence="2" id="KW-0597">Phosphoprotein</keyword>
<organism evidence="4 5">
    <name type="scientific">Nonomuraea roseoviolacea subsp. carminata</name>
    <dbReference type="NCBI Taxonomy" id="160689"/>
    <lineage>
        <taxon>Bacteria</taxon>
        <taxon>Bacillati</taxon>
        <taxon>Actinomycetota</taxon>
        <taxon>Actinomycetes</taxon>
        <taxon>Streptosporangiales</taxon>
        <taxon>Streptosporangiaceae</taxon>
        <taxon>Nonomuraea</taxon>
    </lineage>
</organism>
<gene>
    <name evidence="4" type="ORF">HD595_003637</name>
</gene>
<dbReference type="Gene3D" id="3.40.50.2300">
    <property type="match status" value="1"/>
</dbReference>
<dbReference type="SMART" id="SM00448">
    <property type="entry name" value="REC"/>
    <property type="match status" value="1"/>
</dbReference>
<keyword evidence="5" id="KW-1185">Reference proteome</keyword>
<protein>
    <submittedName>
        <fullName evidence="4">DNA-binding NarL/FixJ family response regulator</fullName>
    </submittedName>
</protein>
<feature type="domain" description="Response regulatory" evidence="3">
    <location>
        <begin position="15"/>
        <end position="131"/>
    </location>
</feature>
<dbReference type="InterPro" id="IPR011006">
    <property type="entry name" value="CheY-like_superfamily"/>
</dbReference>
<accession>A0ABT1K0Y3</accession>
<dbReference type="EMBL" id="JAMZEC010000001">
    <property type="protein sequence ID" value="MCP2347515.1"/>
    <property type="molecule type" value="Genomic_DNA"/>
</dbReference>
<sequence length="134" mass="14262">MSARHDRDTVKELLTVLIGDDEPMIRDVLSEVLQAEPDLSVVAVAGDAEEAIALAERHVPRVAILDVRMPGGGGAHAARVILDRCPGTRVMAFSAYGDAGSVEEMRRAGVTEYLLKGLSNSDIVAAVRRVAASR</sequence>
<evidence type="ECO:0000313" key="5">
    <source>
        <dbReference type="Proteomes" id="UP001320766"/>
    </source>
</evidence>
<dbReference type="InterPro" id="IPR001789">
    <property type="entry name" value="Sig_transdc_resp-reg_receiver"/>
</dbReference>
<name>A0ABT1K0Y3_9ACTN</name>
<dbReference type="RefSeq" id="WP_253770529.1">
    <property type="nucleotide sequence ID" value="NZ_BAAAVE010000004.1"/>
</dbReference>
<keyword evidence="1 4" id="KW-0238">DNA-binding</keyword>
<dbReference type="Pfam" id="PF00072">
    <property type="entry name" value="Response_reg"/>
    <property type="match status" value="1"/>
</dbReference>
<evidence type="ECO:0000259" key="3">
    <source>
        <dbReference type="PROSITE" id="PS50110"/>
    </source>
</evidence>
<dbReference type="CDD" id="cd17535">
    <property type="entry name" value="REC_NarL-like"/>
    <property type="match status" value="1"/>
</dbReference>
<dbReference type="Proteomes" id="UP001320766">
    <property type="component" value="Unassembled WGS sequence"/>
</dbReference>
<evidence type="ECO:0000256" key="1">
    <source>
        <dbReference type="ARBA" id="ARBA00023125"/>
    </source>
</evidence>
<dbReference type="GO" id="GO:0003677">
    <property type="term" value="F:DNA binding"/>
    <property type="evidence" value="ECO:0007669"/>
    <property type="project" value="UniProtKB-KW"/>
</dbReference>
<dbReference type="SUPFAM" id="SSF52172">
    <property type="entry name" value="CheY-like"/>
    <property type="match status" value="1"/>
</dbReference>